<dbReference type="SUPFAM" id="SSF57756">
    <property type="entry name" value="Retrovirus zinc finger-like domains"/>
    <property type="match status" value="1"/>
</dbReference>
<dbReference type="Pfam" id="PF22936">
    <property type="entry name" value="Pol_BBD"/>
    <property type="match status" value="1"/>
</dbReference>
<feature type="region of interest" description="Disordered" evidence="3">
    <location>
        <begin position="142"/>
        <end position="196"/>
    </location>
</feature>
<dbReference type="PROSITE" id="PS50158">
    <property type="entry name" value="ZF_CCHC"/>
    <property type="match status" value="1"/>
</dbReference>
<evidence type="ECO:0000256" key="2">
    <source>
        <dbReference type="SAM" id="Coils"/>
    </source>
</evidence>
<dbReference type="PANTHER" id="PTHR11439">
    <property type="entry name" value="GAG-POL-RELATED RETROTRANSPOSON"/>
    <property type="match status" value="1"/>
</dbReference>
<feature type="domain" description="CCHC-type" evidence="4">
    <location>
        <begin position="447"/>
        <end position="462"/>
    </location>
</feature>
<gene>
    <name evidence="5" type="ORF">Tci_061933</name>
</gene>
<protein>
    <recommendedName>
        <fullName evidence="4">CCHC-type domain-containing protein</fullName>
    </recommendedName>
</protein>
<feature type="coiled-coil region" evidence="2">
    <location>
        <begin position="547"/>
        <end position="581"/>
    </location>
</feature>
<dbReference type="EMBL" id="BKCJ010010076">
    <property type="protein sequence ID" value="GEU89955.1"/>
    <property type="molecule type" value="Genomic_DNA"/>
</dbReference>
<evidence type="ECO:0000313" key="5">
    <source>
        <dbReference type="EMBL" id="GEU89955.1"/>
    </source>
</evidence>
<evidence type="ECO:0000256" key="1">
    <source>
        <dbReference type="PROSITE-ProRule" id="PRU00047"/>
    </source>
</evidence>
<dbReference type="PANTHER" id="PTHR11439:SF509">
    <property type="entry name" value="RNA-DIRECTED DNA POLYMERASE"/>
    <property type="match status" value="1"/>
</dbReference>
<dbReference type="Gene3D" id="4.10.60.10">
    <property type="entry name" value="Zinc finger, CCHC-type"/>
    <property type="match status" value="1"/>
</dbReference>
<evidence type="ECO:0000256" key="3">
    <source>
        <dbReference type="SAM" id="MobiDB-lite"/>
    </source>
</evidence>
<organism evidence="5">
    <name type="scientific">Tanacetum cinerariifolium</name>
    <name type="common">Dalmatian daisy</name>
    <name type="synonym">Chrysanthemum cinerariifolium</name>
    <dbReference type="NCBI Taxonomy" id="118510"/>
    <lineage>
        <taxon>Eukaryota</taxon>
        <taxon>Viridiplantae</taxon>
        <taxon>Streptophyta</taxon>
        <taxon>Embryophyta</taxon>
        <taxon>Tracheophyta</taxon>
        <taxon>Spermatophyta</taxon>
        <taxon>Magnoliopsida</taxon>
        <taxon>eudicotyledons</taxon>
        <taxon>Gunneridae</taxon>
        <taxon>Pentapetalae</taxon>
        <taxon>asterids</taxon>
        <taxon>campanulids</taxon>
        <taxon>Asterales</taxon>
        <taxon>Asteraceae</taxon>
        <taxon>Asteroideae</taxon>
        <taxon>Anthemideae</taxon>
        <taxon>Anthemidinae</taxon>
        <taxon>Tanacetum</taxon>
    </lineage>
</organism>
<proteinExistence type="predicted"/>
<feature type="compositionally biased region" description="Basic residues" evidence="3">
    <location>
        <begin position="2098"/>
        <end position="2114"/>
    </location>
</feature>
<dbReference type="InterPro" id="IPR054722">
    <property type="entry name" value="PolX-like_BBD"/>
</dbReference>
<feature type="compositionally biased region" description="Basic and acidic residues" evidence="3">
    <location>
        <begin position="169"/>
        <end position="185"/>
    </location>
</feature>
<dbReference type="InterPro" id="IPR036875">
    <property type="entry name" value="Znf_CCHC_sf"/>
</dbReference>
<dbReference type="GO" id="GO:0008270">
    <property type="term" value="F:zinc ion binding"/>
    <property type="evidence" value="ECO:0007669"/>
    <property type="project" value="UniProtKB-KW"/>
</dbReference>
<evidence type="ECO:0000259" key="4">
    <source>
        <dbReference type="PROSITE" id="PS50158"/>
    </source>
</evidence>
<comment type="caution">
    <text evidence="5">The sequence shown here is derived from an EMBL/GenBank/DDBJ whole genome shotgun (WGS) entry which is preliminary data.</text>
</comment>
<keyword evidence="1" id="KW-0479">Metal-binding</keyword>
<feature type="region of interest" description="Disordered" evidence="3">
    <location>
        <begin position="2098"/>
        <end position="2126"/>
    </location>
</feature>
<name>A0A6L2NZ33_TANCI</name>
<dbReference type="CDD" id="cd09272">
    <property type="entry name" value="RNase_HI_RT_Ty1"/>
    <property type="match status" value="1"/>
</dbReference>
<feature type="compositionally biased region" description="Basic residues" evidence="3">
    <location>
        <begin position="158"/>
        <end position="168"/>
    </location>
</feature>
<dbReference type="GO" id="GO:0003676">
    <property type="term" value="F:nucleic acid binding"/>
    <property type="evidence" value="ECO:0007669"/>
    <property type="project" value="InterPro"/>
</dbReference>
<dbReference type="SMART" id="SM00343">
    <property type="entry name" value="ZnF_C2HC"/>
    <property type="match status" value="1"/>
</dbReference>
<reference evidence="5" key="1">
    <citation type="journal article" date="2019" name="Sci. Rep.">
        <title>Draft genome of Tanacetum cinerariifolium, the natural source of mosquito coil.</title>
        <authorList>
            <person name="Yamashiro T."/>
            <person name="Shiraishi A."/>
            <person name="Satake H."/>
            <person name="Nakayama K."/>
        </authorList>
    </citation>
    <scope>NUCLEOTIDE SEQUENCE</scope>
</reference>
<dbReference type="Pfam" id="PF13976">
    <property type="entry name" value="gag_pre-integrs"/>
    <property type="match status" value="1"/>
</dbReference>
<accession>A0A6L2NZ33</accession>
<keyword evidence="1" id="KW-0862">Zinc</keyword>
<dbReference type="InterPro" id="IPR001878">
    <property type="entry name" value="Znf_CCHC"/>
</dbReference>
<sequence length="2126" mass="242280">MSTPTFADTHNLVAFLEKPAESSGFEQIIDFLKSKPIYYVLTVNPTIYVSCVKQFWATTKVKRVNDQEQIQALVDKKKVIITEDRIRSDLRFDDAEGTACLLNEAIFKGLAHICAKTTVWNEFSSTMTSAIISAANMGDTPVQTHQTPIVDQPSTFRPQKKQKPKRTQRKEAEVSHDESGDEDHVPTPSNDLLPSGEDRYTLNELMVFYTSLQEAKDAQSKEIVALKKKVSISLEKSNKNVIGLKDVIDLPVNVSLVIVIAGSKDRPPMLAPGNYVQWKSRIKRYIDTKPNHELIHHCLKNPPYKFTCVDKEVSISEGSPVTRTKSHMETYKTVSQDIRDQLNAKAEAVQIILTGIDNDIYSTVDACPNACEMNRGKAIVNSPQPIYDQEPSMVAEDDEMSKDEEIDKLMALISLSSTGYENQRISNVAGARETVGSTVVQKSGIQCYNCKEFGHVTRECQKPKRVKDAAYHREKMLLCKQEEAGIQLNAEQANWRDDIDDELEDQELEAHYMYMAQLQEISLDAADSEPIFDAEPLQKSKMMSKSFETLQKHAINLEIDLQRCQEKIKNEKSFKENLSKEFRKEREQYFKIQDLKAQLQDKGIVISELKKLIEKLKGKSVDTKFEKSSVIRQPNAFKSQRPSVLGKPTTFSNYFERKVFSKLKSVTQNNVSNDFSKPVTAQTLPPNKKSILKNTNVLALGMYKLHTKHNQARTSDLNAKTLNVNFVSATCDKCVLNDNHDMCVLNSVAKPLKKTVASESNQKPRNITKKLYEHISKACSWWYPKFTPSGYKWKPKSRQENVNPNLVKIVLFIIDSGCSKHMTGNLKLLINFVEKFLGTVKFGNDQIAPILGYGDLVQGAVRIKMVYYVEGLNHNLLSIGQFYDVDLEVAFRKSTCYIRDLKGNDLLTGSRCTDLYSITLQDTNSPNPICLMAKATSSQAWLWHRRLSHLNFDTINLLSKNDIVVALPIRQRSSLFFLYTWTYFLRSKNETLEVLIDFLRLVQRGLQAYMASDHVSSDPVPECQRMALEHYSLSPATQCQENVTQADKTVTTSNELDLLFSPMFDELLNGSSKVMSKSFAVSTADAPNQRQQQQTTPLNNHITPESTCHDPTQLPAVTSNENMNQAKMVEEYAQVENDEFINIFCTPVQDQGEMSSRHVDTSNMHTFYQHHPSEHRWSKDHPLEQVIGNPSQSVRTRRQLESNGELCMFALTVSRTKPKTIKEAMTNSAWIESMQEELHQFDRLDNTVIRNKSHLVAKGYAQKEGVDFEESFAPVARLEVVSVGTPMATKHLDANLSGTPVDQMKYRSMVGALMYLTTSKPDIMHATCYCARYQAKLTEKHLTAVKQIFRYLKDTIHMGLWYPKDTGFKLTAFSDSNHAGCLDSRKSTSGGIQFLGGDKLVSWSSKKQDCTSMSSAEAETEYQLAGMFTKALPVERFKYLVRRLGGNLLQPLITKIRCAQIESRANKRSIINLIRIQSMYNTCCSPYNNIWYKRVLRIFLENLPEHPSDTKVFTVNMEILLEPTLNKLLGRMIEEIDQDDEIVLDVDTQGRKNNNEMFGVNDLSGEVVLDTTTREHEEQIIKDISTAEPVITAGEVVTTVADKVSAAPTTNVTKNEITMAQALAALKSTKPKVVVQEQEVITTFPAAAIIVTTAVLTLRAKEAGEQETTRLGRAQQDEETNISWDIIQAMMEADSLLAKMLQSREREEFSEEQKARLEMRKVNNFIAMDSKAQKRCRKEAQESGTKRTVDSLEHDIYKKQKVDENVEPVIDDTEELKKCMETVPDDGDEVLIKATPLSSRSPTIIDYKIYKEGNKTYFKIIRAYSNSQVYQTFEKMFKNFNREDLEVLTLKTMFEHHVEDVIWTYQQGLAMVKNWKLCESCGVYCITMQGTIYYLLVKKFYPLTRNTLHQLWNDVTLQLSTSSAGIVMNLLSLYYLFPVRLWFRWISFDYRVPLDNIMDGINIDDLTIEQYLRLTQENQTPSMVKKVDDMTIAEYIEYEERMNTDMELDEEAGYITNEESVMSEHEAINPAHAINTQSFKEELSSEEDLDEWLKAKMEKHMKVDLKKSSEAMEDTINNDNFTSNLPYKLVTDINKGTKFKQNRTKPSTKLKAWKSQKSIKVNRKST</sequence>
<keyword evidence="2" id="KW-0175">Coiled coil</keyword>
<feature type="compositionally biased region" description="Polar residues" evidence="3">
    <location>
        <begin position="142"/>
        <end position="156"/>
    </location>
</feature>
<dbReference type="InterPro" id="IPR025724">
    <property type="entry name" value="GAG-pre-integrase_dom"/>
</dbReference>
<keyword evidence="1" id="KW-0863">Zinc-finger</keyword>